<proteinExistence type="predicted"/>
<sequence length="142" mass="15306">MQDVLLSVCKRLFSPPSFVGLAFPLFGNQTDGKRAPAPSPSPFSRDGDGNHHIVCFPAKIAPRTSPARGLEHTRPNGRSAIPPAWLRVEGSHKGSSARRDWLVWCWLSAERWGGWGSWTSDELDEDRAAGCGRGVIGSGGGL</sequence>
<gene>
    <name evidence="1" type="ORF">B0T14DRAFT_37249</name>
</gene>
<comment type="caution">
    <text evidence="1">The sequence shown here is derived from an EMBL/GenBank/DDBJ whole genome shotgun (WGS) entry which is preliminary data.</text>
</comment>
<evidence type="ECO:0000313" key="1">
    <source>
        <dbReference type="EMBL" id="KAK0632568.1"/>
    </source>
</evidence>
<accession>A0AA39XEN3</accession>
<protein>
    <submittedName>
        <fullName evidence="1">Uncharacterized protein</fullName>
    </submittedName>
</protein>
<organism evidence="1 2">
    <name type="scientific">Immersiella caudata</name>
    <dbReference type="NCBI Taxonomy" id="314043"/>
    <lineage>
        <taxon>Eukaryota</taxon>
        <taxon>Fungi</taxon>
        <taxon>Dikarya</taxon>
        <taxon>Ascomycota</taxon>
        <taxon>Pezizomycotina</taxon>
        <taxon>Sordariomycetes</taxon>
        <taxon>Sordariomycetidae</taxon>
        <taxon>Sordariales</taxon>
        <taxon>Lasiosphaeriaceae</taxon>
        <taxon>Immersiella</taxon>
    </lineage>
</organism>
<name>A0AA39XEN3_9PEZI</name>
<dbReference type="AlphaFoldDB" id="A0AA39XEN3"/>
<reference evidence="1" key="1">
    <citation type="submission" date="2023-06" db="EMBL/GenBank/DDBJ databases">
        <title>Genome-scale phylogeny and comparative genomics of the fungal order Sordariales.</title>
        <authorList>
            <consortium name="Lawrence Berkeley National Laboratory"/>
            <person name="Hensen N."/>
            <person name="Bonometti L."/>
            <person name="Westerberg I."/>
            <person name="Brannstrom I.O."/>
            <person name="Guillou S."/>
            <person name="Cros-Aarteil S."/>
            <person name="Calhoun S."/>
            <person name="Haridas S."/>
            <person name="Kuo A."/>
            <person name="Mondo S."/>
            <person name="Pangilinan J."/>
            <person name="Riley R."/>
            <person name="Labutti K."/>
            <person name="Andreopoulos B."/>
            <person name="Lipzen A."/>
            <person name="Chen C."/>
            <person name="Yanf M."/>
            <person name="Daum C."/>
            <person name="Ng V."/>
            <person name="Clum A."/>
            <person name="Steindorff A."/>
            <person name="Ohm R."/>
            <person name="Martin F."/>
            <person name="Silar P."/>
            <person name="Natvig D."/>
            <person name="Lalanne C."/>
            <person name="Gautier V."/>
            <person name="Ament-Velasquez S.L."/>
            <person name="Kruys A."/>
            <person name="Hutchinson M.I."/>
            <person name="Powell A.J."/>
            <person name="Barry K."/>
            <person name="Miller A.N."/>
            <person name="Grigoriev I.V."/>
            <person name="Debuchy R."/>
            <person name="Gladieux P."/>
            <person name="Thoren M.H."/>
            <person name="Johannesson H."/>
        </authorList>
    </citation>
    <scope>NUCLEOTIDE SEQUENCE</scope>
    <source>
        <strain evidence="1">CBS 606.72</strain>
    </source>
</reference>
<keyword evidence="2" id="KW-1185">Reference proteome</keyword>
<evidence type="ECO:0000313" key="2">
    <source>
        <dbReference type="Proteomes" id="UP001175000"/>
    </source>
</evidence>
<dbReference type="Proteomes" id="UP001175000">
    <property type="component" value="Unassembled WGS sequence"/>
</dbReference>
<dbReference type="EMBL" id="JAULSU010000001">
    <property type="protein sequence ID" value="KAK0632568.1"/>
    <property type="molecule type" value="Genomic_DNA"/>
</dbReference>